<accession>A0A261WKQ3</accession>
<name>A0A261WKQ3_9PSED</name>
<comment type="caution">
    <text evidence="2">The sequence shown here is derived from an EMBL/GenBank/DDBJ whole genome shotgun (WGS) entry which is preliminary data.</text>
</comment>
<feature type="region of interest" description="Disordered" evidence="1">
    <location>
        <begin position="18"/>
        <end position="43"/>
    </location>
</feature>
<reference evidence="3" key="1">
    <citation type="journal article" date="2016" name="Sci. Rep.">
        <title>Genome analysis of the kiwifruit canker pathogen Pseudomonas syringae pv. actinidiae biovar 5.</title>
        <authorList>
            <person name="Fujikawa T."/>
            <person name="Sawada H."/>
        </authorList>
    </citation>
    <scope>NUCLEOTIDE SEQUENCE [LARGE SCALE GENOMIC DNA]</scope>
    <source>
        <strain evidence="3">MAFF 212061</strain>
    </source>
</reference>
<gene>
    <name evidence="2" type="ORF">CFN58_09755</name>
</gene>
<dbReference type="EMBL" id="NKQU01000395">
    <property type="protein sequence ID" value="OZI86705.1"/>
    <property type="molecule type" value="Genomic_DNA"/>
</dbReference>
<evidence type="ECO:0000256" key="1">
    <source>
        <dbReference type="SAM" id="MobiDB-lite"/>
    </source>
</evidence>
<organism evidence="2 3">
    <name type="scientific">Pseudomonas avellanae</name>
    <dbReference type="NCBI Taxonomy" id="46257"/>
    <lineage>
        <taxon>Bacteria</taxon>
        <taxon>Pseudomonadati</taxon>
        <taxon>Pseudomonadota</taxon>
        <taxon>Gammaproteobacteria</taxon>
        <taxon>Pseudomonadales</taxon>
        <taxon>Pseudomonadaceae</taxon>
        <taxon>Pseudomonas</taxon>
    </lineage>
</organism>
<proteinExistence type="predicted"/>
<protein>
    <submittedName>
        <fullName evidence="2">Uncharacterized protein</fullName>
    </submittedName>
</protein>
<evidence type="ECO:0000313" key="2">
    <source>
        <dbReference type="EMBL" id="OZI86705.1"/>
    </source>
</evidence>
<sequence>MWAVWMAFERTELRSNRLLKNQLPRETENGRRDKGSQKRAADRQRACLPLAVTLCQSQRCAMRAAVSHLLTGPAGVLEGRQRIV</sequence>
<dbReference type="Proteomes" id="UP000217163">
    <property type="component" value="Unassembled WGS sequence"/>
</dbReference>
<dbReference type="AlphaFoldDB" id="A0A261WKQ3"/>
<evidence type="ECO:0000313" key="3">
    <source>
        <dbReference type="Proteomes" id="UP000217163"/>
    </source>
</evidence>
<feature type="compositionally biased region" description="Basic and acidic residues" evidence="1">
    <location>
        <begin position="23"/>
        <end position="43"/>
    </location>
</feature>